<evidence type="ECO:0008006" key="3">
    <source>
        <dbReference type="Google" id="ProtNLM"/>
    </source>
</evidence>
<dbReference type="PROSITE" id="PS51354">
    <property type="entry name" value="GLUTAREDOXIN_2"/>
    <property type="match status" value="1"/>
</dbReference>
<accession>A0A9P5Q1R5</accession>
<gene>
    <name evidence="1" type="ORF">BDP27DRAFT_1417273</name>
</gene>
<dbReference type="EMBL" id="JADNRY010000018">
    <property type="protein sequence ID" value="KAF9073451.1"/>
    <property type="molecule type" value="Genomic_DNA"/>
</dbReference>
<dbReference type="SUPFAM" id="SSF52833">
    <property type="entry name" value="Thioredoxin-like"/>
    <property type="match status" value="1"/>
</dbReference>
<dbReference type="OrthoDB" id="418495at2759"/>
<organism evidence="1 2">
    <name type="scientific">Rhodocollybia butyracea</name>
    <dbReference type="NCBI Taxonomy" id="206335"/>
    <lineage>
        <taxon>Eukaryota</taxon>
        <taxon>Fungi</taxon>
        <taxon>Dikarya</taxon>
        <taxon>Basidiomycota</taxon>
        <taxon>Agaricomycotina</taxon>
        <taxon>Agaricomycetes</taxon>
        <taxon>Agaricomycetidae</taxon>
        <taxon>Agaricales</taxon>
        <taxon>Marasmiineae</taxon>
        <taxon>Omphalotaceae</taxon>
        <taxon>Rhodocollybia</taxon>
    </lineage>
</organism>
<protein>
    <recommendedName>
        <fullName evidence="3">Glutaredoxin</fullName>
    </recommendedName>
</protein>
<dbReference type="Proteomes" id="UP000772434">
    <property type="component" value="Unassembled WGS sequence"/>
</dbReference>
<proteinExistence type="predicted"/>
<evidence type="ECO:0000313" key="1">
    <source>
        <dbReference type="EMBL" id="KAF9073451.1"/>
    </source>
</evidence>
<sequence>MLSRIFSPVYRLFSTSAPTASSIQLVESTISENPVAVFSKTTCPFCSSTKSLFSTKFPDTPVKVIEGGICYPVISGAENRAEHCP</sequence>
<reference evidence="1" key="1">
    <citation type="submission" date="2020-11" db="EMBL/GenBank/DDBJ databases">
        <authorList>
            <consortium name="DOE Joint Genome Institute"/>
            <person name="Ahrendt S."/>
            <person name="Riley R."/>
            <person name="Andreopoulos W."/>
            <person name="Labutti K."/>
            <person name="Pangilinan J."/>
            <person name="Ruiz-Duenas F.J."/>
            <person name="Barrasa J.M."/>
            <person name="Sanchez-Garcia M."/>
            <person name="Camarero S."/>
            <person name="Miyauchi S."/>
            <person name="Serrano A."/>
            <person name="Linde D."/>
            <person name="Babiker R."/>
            <person name="Drula E."/>
            <person name="Ayuso-Fernandez I."/>
            <person name="Pacheco R."/>
            <person name="Padilla G."/>
            <person name="Ferreira P."/>
            <person name="Barriuso J."/>
            <person name="Kellner H."/>
            <person name="Castanera R."/>
            <person name="Alfaro M."/>
            <person name="Ramirez L."/>
            <person name="Pisabarro A.G."/>
            <person name="Kuo A."/>
            <person name="Tritt A."/>
            <person name="Lipzen A."/>
            <person name="He G."/>
            <person name="Yan M."/>
            <person name="Ng V."/>
            <person name="Cullen D."/>
            <person name="Martin F."/>
            <person name="Rosso M.-N."/>
            <person name="Henrissat B."/>
            <person name="Hibbett D."/>
            <person name="Martinez A.T."/>
            <person name="Grigoriev I.V."/>
        </authorList>
    </citation>
    <scope>NUCLEOTIDE SEQUENCE</scope>
    <source>
        <strain evidence="1">AH 40177</strain>
    </source>
</reference>
<keyword evidence="2" id="KW-1185">Reference proteome</keyword>
<dbReference type="PROSITE" id="PS00195">
    <property type="entry name" value="GLUTAREDOXIN_1"/>
    <property type="match status" value="1"/>
</dbReference>
<dbReference type="InterPro" id="IPR011767">
    <property type="entry name" value="GLR_AS"/>
</dbReference>
<evidence type="ECO:0000313" key="2">
    <source>
        <dbReference type="Proteomes" id="UP000772434"/>
    </source>
</evidence>
<dbReference type="AlphaFoldDB" id="A0A9P5Q1R5"/>
<name>A0A9P5Q1R5_9AGAR</name>
<comment type="caution">
    <text evidence="1">The sequence shown here is derived from an EMBL/GenBank/DDBJ whole genome shotgun (WGS) entry which is preliminary data.</text>
</comment>
<dbReference type="Gene3D" id="3.40.30.10">
    <property type="entry name" value="Glutaredoxin"/>
    <property type="match status" value="1"/>
</dbReference>
<dbReference type="InterPro" id="IPR036249">
    <property type="entry name" value="Thioredoxin-like_sf"/>
</dbReference>